<dbReference type="EMBL" id="CP022684">
    <property type="protein sequence ID" value="AUM12702.1"/>
    <property type="molecule type" value="Genomic_DNA"/>
</dbReference>
<reference evidence="5" key="1">
    <citation type="submission" date="2017-08" db="EMBL/GenBank/DDBJ databases">
        <title>Direct submision.</title>
        <authorList>
            <person name="Kim S.-J."/>
            <person name="Rhee S.-K."/>
        </authorList>
    </citation>
    <scope>NUCLEOTIDE SEQUENCE [LARGE SCALE GENOMIC DNA]</scope>
    <source>
        <strain evidence="5">GI5</strain>
    </source>
</reference>
<dbReference type="FunFam" id="1.10.8.350:FF:000001">
    <property type="entry name" value="Lytic murein transglycosylase B"/>
    <property type="match status" value="1"/>
</dbReference>
<organism evidence="4 5">
    <name type="scientific">Ketobacter alkanivorans</name>
    <dbReference type="NCBI Taxonomy" id="1917421"/>
    <lineage>
        <taxon>Bacteria</taxon>
        <taxon>Pseudomonadati</taxon>
        <taxon>Pseudomonadota</taxon>
        <taxon>Gammaproteobacteria</taxon>
        <taxon>Pseudomonadales</taxon>
        <taxon>Ketobacteraceae</taxon>
        <taxon>Ketobacter</taxon>
    </lineage>
</organism>
<dbReference type="SUPFAM" id="SSF53955">
    <property type="entry name" value="Lysozyme-like"/>
    <property type="match status" value="1"/>
</dbReference>
<evidence type="ECO:0000259" key="3">
    <source>
        <dbReference type="Pfam" id="PF13406"/>
    </source>
</evidence>
<dbReference type="GO" id="GO:0009253">
    <property type="term" value="P:peptidoglycan catabolic process"/>
    <property type="evidence" value="ECO:0007669"/>
    <property type="project" value="TreeGrafter"/>
</dbReference>
<dbReference type="InterPro" id="IPR031304">
    <property type="entry name" value="SLT_2"/>
</dbReference>
<dbReference type="InterPro" id="IPR011970">
    <property type="entry name" value="MltB_2"/>
</dbReference>
<dbReference type="SUPFAM" id="SSF47090">
    <property type="entry name" value="PGBD-like"/>
    <property type="match status" value="1"/>
</dbReference>
<dbReference type="InterPro" id="IPR036366">
    <property type="entry name" value="PGBDSf"/>
</dbReference>
<keyword evidence="5" id="KW-1185">Reference proteome</keyword>
<dbReference type="OrthoDB" id="9772911at2"/>
<dbReference type="Pfam" id="PF01471">
    <property type="entry name" value="PG_binding_1"/>
    <property type="match status" value="1"/>
</dbReference>
<dbReference type="CDD" id="cd13399">
    <property type="entry name" value="Slt35-like"/>
    <property type="match status" value="1"/>
</dbReference>
<evidence type="ECO:0000313" key="5">
    <source>
        <dbReference type="Proteomes" id="UP000235116"/>
    </source>
</evidence>
<evidence type="ECO:0000259" key="2">
    <source>
        <dbReference type="Pfam" id="PF01471"/>
    </source>
</evidence>
<keyword evidence="1" id="KW-0732">Signal</keyword>
<dbReference type="InterPro" id="IPR002477">
    <property type="entry name" value="Peptidoglycan-bd-like"/>
</dbReference>
<dbReference type="NCBIfam" id="TIGR02283">
    <property type="entry name" value="MltB_2"/>
    <property type="match status" value="1"/>
</dbReference>
<dbReference type="Proteomes" id="UP000235116">
    <property type="component" value="Chromosome"/>
</dbReference>
<dbReference type="Pfam" id="PF13406">
    <property type="entry name" value="SLT_2"/>
    <property type="match status" value="1"/>
</dbReference>
<evidence type="ECO:0000313" key="4">
    <source>
        <dbReference type="EMBL" id="AUM12702.1"/>
    </source>
</evidence>
<dbReference type="AlphaFoldDB" id="A0A2K9LK97"/>
<feature type="chain" id="PRO_5014947098" evidence="1">
    <location>
        <begin position="25"/>
        <end position="418"/>
    </location>
</feature>
<dbReference type="InterPro" id="IPR023346">
    <property type="entry name" value="Lysozyme-like_dom_sf"/>
</dbReference>
<dbReference type="InterPro" id="IPR043426">
    <property type="entry name" value="MltB-like"/>
</dbReference>
<dbReference type="InterPro" id="IPR036365">
    <property type="entry name" value="PGBD-like_sf"/>
</dbReference>
<feature type="domain" description="Transglycosylase SLT" evidence="3">
    <location>
        <begin position="31"/>
        <end position="322"/>
    </location>
</feature>
<dbReference type="Gene3D" id="1.10.530.10">
    <property type="match status" value="1"/>
</dbReference>
<proteinExistence type="predicted"/>
<feature type="domain" description="Peptidoglycan binding-like" evidence="2">
    <location>
        <begin position="343"/>
        <end position="397"/>
    </location>
</feature>
<protein>
    <submittedName>
        <fullName evidence="4">Lytic transglycosylase</fullName>
    </submittedName>
</protein>
<dbReference type="Gene3D" id="1.10.8.350">
    <property type="entry name" value="Bacterial muramidase"/>
    <property type="match status" value="1"/>
</dbReference>
<dbReference type="RefSeq" id="WP_101894087.1">
    <property type="nucleotide sequence ID" value="NZ_CP022684.1"/>
</dbReference>
<sequence>MKSWNCCVRGVLLAGLLGSGSLWAQTPDAEFGRCVDDLKQRALQESIAPQVVESQLGAVQYVARVIELDRRQPEFTETFHNYLGQRVNDQRITRGRQLLKTHYPLLQQLTRQYGIPPQYIVAFWGLETNFGSYLGKMNVLDSLATLACDPRRSEFFTLELMEALRLVEAGVADHGTMLGSWAGAMGNMQFMPSAYRRFAVDADGDNKADLWNSLPDAFTSAAHFLNQLGWQRDVRWGREVRLPQGFDYALAGRDVRKPLAEWRKLGIRDVHGNRLPSLQLPASVIIPSGHKGPAFVVYHNFDVIMGWNRSEYYALAVGHLADRVNGGVALETTPPDDERLTLETVKGIQEALNAAGYDAGVADGIFGTRTKRALRDLQQAKGWVADGYPSDEVMTQLRLLAPAVAEPDESTRQLEKTP</sequence>
<name>A0A2K9LK97_9GAMM</name>
<feature type="signal peptide" evidence="1">
    <location>
        <begin position="1"/>
        <end position="24"/>
    </location>
</feature>
<dbReference type="KEGG" id="kak:Kalk_09865"/>
<gene>
    <name evidence="4" type="ORF">Kalk_09865</name>
</gene>
<dbReference type="PANTHER" id="PTHR30163:SF8">
    <property type="entry name" value="LYTIC MUREIN TRANSGLYCOSYLASE"/>
    <property type="match status" value="1"/>
</dbReference>
<dbReference type="GO" id="GO:0008933">
    <property type="term" value="F:peptidoglycan lytic transglycosylase activity"/>
    <property type="evidence" value="ECO:0007669"/>
    <property type="project" value="TreeGrafter"/>
</dbReference>
<dbReference type="PANTHER" id="PTHR30163">
    <property type="entry name" value="MEMBRANE-BOUND LYTIC MUREIN TRANSGLYCOSYLASE B"/>
    <property type="match status" value="1"/>
</dbReference>
<evidence type="ECO:0000256" key="1">
    <source>
        <dbReference type="SAM" id="SignalP"/>
    </source>
</evidence>
<accession>A0A2K9LK97</accession>
<dbReference type="Gene3D" id="1.10.101.10">
    <property type="entry name" value="PGBD-like superfamily/PGBD"/>
    <property type="match status" value="1"/>
</dbReference>